<dbReference type="EMBL" id="KZ308489">
    <property type="protein sequence ID" value="KAG8230451.1"/>
    <property type="molecule type" value="Genomic_DNA"/>
</dbReference>
<dbReference type="OrthoDB" id="7474070at2759"/>
<accession>A0A8K0P1U9</accession>
<gene>
    <name evidence="3" type="ORF">J437_LFUL009939</name>
</gene>
<keyword evidence="4" id="KW-1185">Reference proteome</keyword>
<reference evidence="3" key="1">
    <citation type="submission" date="2013-04" db="EMBL/GenBank/DDBJ databases">
        <authorList>
            <person name="Qu J."/>
            <person name="Murali S.C."/>
            <person name="Bandaranaike D."/>
            <person name="Bellair M."/>
            <person name="Blankenburg K."/>
            <person name="Chao H."/>
            <person name="Dinh H."/>
            <person name="Doddapaneni H."/>
            <person name="Downs B."/>
            <person name="Dugan-Rocha S."/>
            <person name="Elkadiri S."/>
            <person name="Gnanaolivu R.D."/>
            <person name="Hernandez B."/>
            <person name="Javaid M."/>
            <person name="Jayaseelan J.C."/>
            <person name="Lee S."/>
            <person name="Li M."/>
            <person name="Ming W."/>
            <person name="Munidasa M."/>
            <person name="Muniz J."/>
            <person name="Nguyen L."/>
            <person name="Ongeri F."/>
            <person name="Osuji N."/>
            <person name="Pu L.-L."/>
            <person name="Puazo M."/>
            <person name="Qu C."/>
            <person name="Quiroz J."/>
            <person name="Raj R."/>
            <person name="Weissenberger G."/>
            <person name="Xin Y."/>
            <person name="Zou X."/>
            <person name="Han Y."/>
            <person name="Richards S."/>
            <person name="Worley K."/>
            <person name="Muzny D."/>
            <person name="Gibbs R."/>
        </authorList>
    </citation>
    <scope>NUCLEOTIDE SEQUENCE</scope>
    <source>
        <strain evidence="3">Sampled in the wild</strain>
    </source>
</reference>
<dbReference type="Proteomes" id="UP000792457">
    <property type="component" value="Unassembled WGS sequence"/>
</dbReference>
<reference evidence="3" key="2">
    <citation type="submission" date="2017-10" db="EMBL/GenBank/DDBJ databases">
        <title>Ladona fulva Genome sequencing and assembly.</title>
        <authorList>
            <person name="Murali S."/>
            <person name="Richards S."/>
            <person name="Bandaranaike D."/>
            <person name="Bellair M."/>
            <person name="Blankenburg K."/>
            <person name="Chao H."/>
            <person name="Dinh H."/>
            <person name="Doddapaneni H."/>
            <person name="Dugan-Rocha S."/>
            <person name="Elkadiri S."/>
            <person name="Gnanaolivu R."/>
            <person name="Hernandez B."/>
            <person name="Skinner E."/>
            <person name="Javaid M."/>
            <person name="Lee S."/>
            <person name="Li M."/>
            <person name="Ming W."/>
            <person name="Munidasa M."/>
            <person name="Muniz J."/>
            <person name="Nguyen L."/>
            <person name="Hughes D."/>
            <person name="Osuji N."/>
            <person name="Pu L.-L."/>
            <person name="Puazo M."/>
            <person name="Qu C."/>
            <person name="Quiroz J."/>
            <person name="Raj R."/>
            <person name="Weissenberger G."/>
            <person name="Xin Y."/>
            <person name="Zou X."/>
            <person name="Han Y."/>
            <person name="Worley K."/>
            <person name="Muzny D."/>
            <person name="Gibbs R."/>
        </authorList>
    </citation>
    <scope>NUCLEOTIDE SEQUENCE</scope>
    <source>
        <strain evidence="3">Sampled in the wild</strain>
    </source>
</reference>
<proteinExistence type="predicted"/>
<evidence type="ECO:0000259" key="2">
    <source>
        <dbReference type="Pfam" id="PF21787"/>
    </source>
</evidence>
<comment type="caution">
    <text evidence="3">The sequence shown here is derived from an EMBL/GenBank/DDBJ whole genome shotgun (WGS) entry which is preliminary data.</text>
</comment>
<evidence type="ECO:0000313" key="4">
    <source>
        <dbReference type="Proteomes" id="UP000792457"/>
    </source>
</evidence>
<feature type="domain" description="Transposable element P transposase-like RNase H" evidence="2">
    <location>
        <begin position="89"/>
        <end position="211"/>
    </location>
</feature>
<dbReference type="AlphaFoldDB" id="A0A8K0P1U9"/>
<dbReference type="Pfam" id="PF21787">
    <property type="entry name" value="TNP-like_RNaseH_N"/>
    <property type="match status" value="1"/>
</dbReference>
<keyword evidence="1" id="KW-1133">Transmembrane helix</keyword>
<protein>
    <recommendedName>
        <fullName evidence="2">Transposable element P transposase-like RNase H domain-containing protein</fullName>
    </recommendedName>
</protein>
<sequence>MAVENKELSVVDFLKSMMSETAAEFLASQMRCFKVKAKGRRWTHKEKVIALSIYKQSPKCYRFLRSMVVLPCSRALKTILSTLPFTTDIDNQAFSIISHHLNQAEACYRMCLLMFDDMSLKPHLDYRSKSDFIVGFEIMAIWYAIVFMVHGLLQKWKQPIAVYFSSSPTNSEILVAHMKEVLWQHQKAGLCVTGIVCDMGTNNVKTLKTLGSTTENPCIQSEGQEIITLFDPPHRLKSTRNLLQRYEIKLQMDTGSLQFAGTAS</sequence>
<evidence type="ECO:0000313" key="3">
    <source>
        <dbReference type="EMBL" id="KAG8230451.1"/>
    </source>
</evidence>
<dbReference type="InterPro" id="IPR048365">
    <property type="entry name" value="TNP-like_RNaseH_N"/>
</dbReference>
<organism evidence="3 4">
    <name type="scientific">Ladona fulva</name>
    <name type="common">Scarce chaser dragonfly</name>
    <name type="synonym">Libellula fulva</name>
    <dbReference type="NCBI Taxonomy" id="123851"/>
    <lineage>
        <taxon>Eukaryota</taxon>
        <taxon>Metazoa</taxon>
        <taxon>Ecdysozoa</taxon>
        <taxon>Arthropoda</taxon>
        <taxon>Hexapoda</taxon>
        <taxon>Insecta</taxon>
        <taxon>Pterygota</taxon>
        <taxon>Palaeoptera</taxon>
        <taxon>Odonata</taxon>
        <taxon>Epiprocta</taxon>
        <taxon>Anisoptera</taxon>
        <taxon>Libelluloidea</taxon>
        <taxon>Libellulidae</taxon>
        <taxon>Ladona</taxon>
    </lineage>
</organism>
<feature type="transmembrane region" description="Helical" evidence="1">
    <location>
        <begin position="132"/>
        <end position="153"/>
    </location>
</feature>
<evidence type="ECO:0000256" key="1">
    <source>
        <dbReference type="SAM" id="Phobius"/>
    </source>
</evidence>
<name>A0A8K0P1U9_LADFU</name>
<keyword evidence="1" id="KW-0472">Membrane</keyword>
<keyword evidence="1" id="KW-0812">Transmembrane</keyword>